<dbReference type="InterPro" id="IPR004027">
    <property type="entry name" value="SEC_C_motif"/>
</dbReference>
<comment type="cofactor">
    <cofactor evidence="1">
        <name>Zn(2+)</name>
        <dbReference type="ChEBI" id="CHEBI:29105"/>
    </cofactor>
</comment>
<dbReference type="InterPro" id="IPR036670">
    <property type="entry name" value="SecA_X-link_sf"/>
</dbReference>
<dbReference type="GO" id="GO:0043952">
    <property type="term" value="P:protein transport by the Sec complex"/>
    <property type="evidence" value="ECO:0007669"/>
    <property type="project" value="TreeGrafter"/>
</dbReference>
<dbReference type="PROSITE" id="PS51192">
    <property type="entry name" value="HELICASE_ATP_BIND_1"/>
    <property type="match status" value="1"/>
</dbReference>
<evidence type="ECO:0000256" key="17">
    <source>
        <dbReference type="SAM" id="MobiDB-lite"/>
    </source>
</evidence>
<dbReference type="FunFam" id="3.40.50.300:FF:000113">
    <property type="entry name" value="Preprotein translocase subunit SecA"/>
    <property type="match status" value="1"/>
</dbReference>
<keyword evidence="4 15" id="KW-1003">Cell membrane</keyword>
<evidence type="ECO:0000256" key="13">
    <source>
        <dbReference type="ARBA" id="ARBA00023010"/>
    </source>
</evidence>
<dbReference type="GO" id="GO:0005886">
    <property type="term" value="C:plasma membrane"/>
    <property type="evidence" value="ECO:0007669"/>
    <property type="project" value="UniProtKB-SubCell"/>
</dbReference>
<keyword evidence="22" id="KW-1185">Reference proteome</keyword>
<keyword evidence="13 15" id="KW-0811">Translocation</keyword>
<evidence type="ECO:0000256" key="1">
    <source>
        <dbReference type="ARBA" id="ARBA00001947"/>
    </source>
</evidence>
<dbReference type="GO" id="GO:0031522">
    <property type="term" value="C:cell envelope Sec protein transport complex"/>
    <property type="evidence" value="ECO:0007669"/>
    <property type="project" value="UniProtKB-ARBA"/>
</dbReference>
<sequence length="912" mass="103425">MLTSLLKKVFGSKNDRELKRMGRIVKDINALEAQMEQRSDEELKALTASYRERHAAGETLTQLLPEAFATVREVSRRVMGLRHFDVQMIGGITLHDGKVAEMKTGEGKTLVATLPAYLNAISGKGVHVVTVNDYLASRDAEWMRPLYEALGLTVGVIVSGQDNTSKRDAYSCDITYGTNNEFGFDYLRDNMAFSVEDKVQRGFNFAIVDEVDSILIDEARTPLIISGPAEDSSAMYARINKLIPKLTQFFGEIDVKDDTQIIEEHFVVDEKNRTVELTEAGHQLVEELLREDGLLQEDDSLYASGNLNLLHHVLAGLRAHYLFEKDKDYIVQNQQVVIVDEHTGRIMPGRRWSEGLHQAVEAKEGVKIQMESQTLASTTFQNYFRLYQKLAGMTGTADTEAFELRQIYGLDVVVIPTNRSVQRLDYNDLVYLTIEEKFNAIVKEIRHCQEKGQPVLVGTASVGSSEVLSKMLAKEKIAHNVLNAKNHGREASIIADAGRPGAITIATNMAGRGTDIMLGGKLEAELAALEEPTPEQIEAVKADWQQRHNQVVEAGGLHIIGTERHESRRIDNQLRGRAGRQGDPGSSRFFLSMEDDLMRIFASDRIRQFMQALGMDKGEAIEHKMVSNAIEKAQRKVEGRNFDIRKNLLEYDDVANDQRRVIYEQRNELMATNDISETINAIREEVIENTISEFIAPESLAETWDIEGLEKALQTEFAIELPVQQWLDEDNLLHEEPLRRRIQEQIIERYGEKEALVGAETMRLFEKQVMLQVLDTLWKEHLQTMDLLRQGIHLRGYAQKNPKQEYKRESFQLFQNLLENIKKDVVRIISHVKVREPEDVEAIERQRREAAERQKMNFEHSQASAMQPNDSEAAGAEGEKQEPFVRDVPKVGRNEPCPCGSGKKYKQCHGKI</sequence>
<dbReference type="Pfam" id="PF02810">
    <property type="entry name" value="SEC-C"/>
    <property type="match status" value="1"/>
</dbReference>
<feature type="binding site" evidence="15">
    <location>
        <position position="87"/>
    </location>
    <ligand>
        <name>ATP</name>
        <dbReference type="ChEBI" id="CHEBI:30616"/>
    </ligand>
</feature>
<keyword evidence="8 15" id="KW-0547">Nucleotide-binding</keyword>
<accession>A0A063Y8B6</accession>
<evidence type="ECO:0000259" key="18">
    <source>
        <dbReference type="PROSITE" id="PS51192"/>
    </source>
</evidence>
<evidence type="ECO:0000256" key="14">
    <source>
        <dbReference type="ARBA" id="ARBA00023136"/>
    </source>
</evidence>
<dbReference type="GO" id="GO:0006605">
    <property type="term" value="P:protein targeting"/>
    <property type="evidence" value="ECO:0007669"/>
    <property type="project" value="UniProtKB-UniRule"/>
</dbReference>
<comment type="subcellular location">
    <subcellularLocation>
        <location evidence="15">Cell membrane</location>
        <topology evidence="15">Peripheral membrane protein</topology>
        <orientation evidence="15">Cytoplasmic side</orientation>
    </subcellularLocation>
    <subcellularLocation>
        <location evidence="15">Cytoplasm</location>
    </subcellularLocation>
    <text evidence="15">Distribution is 50-50.</text>
</comment>
<dbReference type="InterPro" id="IPR011130">
    <property type="entry name" value="SecA_preprotein_X-link_dom"/>
</dbReference>
<dbReference type="Pfam" id="PF21090">
    <property type="entry name" value="P-loop_SecA"/>
    <property type="match status" value="1"/>
</dbReference>
<dbReference type="Pfam" id="PF07516">
    <property type="entry name" value="SecA_SW"/>
    <property type="match status" value="1"/>
</dbReference>
<dbReference type="RefSeq" id="WP_036543801.1">
    <property type="nucleotide sequence ID" value="NZ_JBKBNO010000008.1"/>
</dbReference>
<evidence type="ECO:0000259" key="19">
    <source>
        <dbReference type="PROSITE" id="PS51194"/>
    </source>
</evidence>
<feature type="binding site" evidence="15">
    <location>
        <begin position="105"/>
        <end position="109"/>
    </location>
    <ligand>
        <name>ATP</name>
        <dbReference type="ChEBI" id="CHEBI:30616"/>
    </ligand>
</feature>
<keyword evidence="21" id="KW-0347">Helicase</keyword>
<keyword evidence="6" id="KW-0997">Cell inner membrane</keyword>
<keyword evidence="14 15" id="KW-0472">Membrane</keyword>
<dbReference type="Gene3D" id="1.10.3060.10">
    <property type="entry name" value="Helical scaffold and wing domains of SecA"/>
    <property type="match status" value="1"/>
</dbReference>
<evidence type="ECO:0000256" key="6">
    <source>
        <dbReference type="ARBA" id="ARBA00022519"/>
    </source>
</evidence>
<evidence type="ECO:0000256" key="8">
    <source>
        <dbReference type="ARBA" id="ARBA00022741"/>
    </source>
</evidence>
<dbReference type="InterPro" id="IPR011116">
    <property type="entry name" value="SecA_Wing/Scaffold"/>
</dbReference>
<dbReference type="STRING" id="267850.ADINL_0600"/>
<reference evidence="21 22" key="1">
    <citation type="journal article" date="2005" name="Int. J. Syst. Evol. Microbiol.">
        <title>Nitrincola lacisaponensis gen. nov., sp. nov., a novel alkaliphilic bacterium isolated from an alkaline, saline lake.</title>
        <authorList>
            <person name="Dimitriu P.A."/>
            <person name="Shukla S.K."/>
            <person name="Conradt J."/>
            <person name="Marquez M.C."/>
            <person name="Ventosa A."/>
            <person name="Maglia A."/>
            <person name="Peyton B.M."/>
            <person name="Pinkart H.C."/>
            <person name="Mormile M.R."/>
        </authorList>
    </citation>
    <scope>NUCLEOTIDE SEQUENCE [LARGE SCALE GENOMIC DNA]</scope>
    <source>
        <strain evidence="21 22">4CA</strain>
    </source>
</reference>
<evidence type="ECO:0000256" key="11">
    <source>
        <dbReference type="ARBA" id="ARBA00022927"/>
    </source>
</evidence>
<dbReference type="FunFam" id="3.90.1440.10:FF:000001">
    <property type="entry name" value="Preprotein translocase subunit SecA"/>
    <property type="match status" value="1"/>
</dbReference>
<dbReference type="InterPro" id="IPR014001">
    <property type="entry name" value="Helicase_ATP-bd"/>
</dbReference>
<dbReference type="SMART" id="SM00957">
    <property type="entry name" value="SecA_DEAD"/>
    <property type="match status" value="1"/>
</dbReference>
<evidence type="ECO:0000256" key="2">
    <source>
        <dbReference type="ARBA" id="ARBA00007650"/>
    </source>
</evidence>
<dbReference type="CDD" id="cd18803">
    <property type="entry name" value="SF2_C_secA"/>
    <property type="match status" value="1"/>
</dbReference>
<feature type="compositionally biased region" description="Basic and acidic residues" evidence="17">
    <location>
        <begin position="849"/>
        <end position="858"/>
    </location>
</feature>
<comment type="catalytic activity">
    <reaction evidence="15">
        <text>ATP + H2O + cellular proteinSide 1 = ADP + phosphate + cellular proteinSide 2.</text>
        <dbReference type="EC" id="7.4.2.8"/>
    </reaction>
</comment>
<dbReference type="FunFam" id="3.40.50.300:FF:000334">
    <property type="entry name" value="Protein translocase subunit SecA"/>
    <property type="match status" value="1"/>
</dbReference>
<dbReference type="EC" id="7.4.2.8" evidence="15"/>
<dbReference type="Pfam" id="PF01043">
    <property type="entry name" value="SecA_PP_bind"/>
    <property type="match status" value="1"/>
</dbReference>
<dbReference type="InterPro" id="IPR001650">
    <property type="entry name" value="Helicase_C-like"/>
</dbReference>
<gene>
    <name evidence="15" type="primary">secA</name>
    <name evidence="21" type="ORF">ADINL_0600</name>
</gene>
<dbReference type="GO" id="GO:0005829">
    <property type="term" value="C:cytosol"/>
    <property type="evidence" value="ECO:0007669"/>
    <property type="project" value="TreeGrafter"/>
</dbReference>
<feature type="compositionally biased region" description="Basic and acidic residues" evidence="17">
    <location>
        <begin position="877"/>
        <end position="893"/>
    </location>
</feature>
<evidence type="ECO:0000259" key="20">
    <source>
        <dbReference type="PROSITE" id="PS51196"/>
    </source>
</evidence>
<evidence type="ECO:0000256" key="16">
    <source>
        <dbReference type="RuleBase" id="RU003874"/>
    </source>
</evidence>
<keyword evidence="9" id="KW-0862">Zinc</keyword>
<comment type="similarity">
    <text evidence="2 15 16">Belongs to the SecA family.</text>
</comment>
<dbReference type="SUPFAM" id="SSF52540">
    <property type="entry name" value="P-loop containing nucleoside triphosphate hydrolases"/>
    <property type="match status" value="2"/>
</dbReference>
<keyword evidence="7" id="KW-0479">Metal-binding</keyword>
<dbReference type="PROSITE" id="PS51196">
    <property type="entry name" value="SECA_MOTOR_DEAD"/>
    <property type="match status" value="1"/>
</dbReference>
<dbReference type="InterPro" id="IPR044722">
    <property type="entry name" value="SecA_SF2_C"/>
</dbReference>
<evidence type="ECO:0000256" key="3">
    <source>
        <dbReference type="ARBA" id="ARBA00022448"/>
    </source>
</evidence>
<dbReference type="GO" id="GO:0004386">
    <property type="term" value="F:helicase activity"/>
    <property type="evidence" value="ECO:0007669"/>
    <property type="project" value="UniProtKB-KW"/>
</dbReference>
<evidence type="ECO:0000256" key="4">
    <source>
        <dbReference type="ARBA" id="ARBA00022475"/>
    </source>
</evidence>
<feature type="domain" description="Helicase C-terminal" evidence="19">
    <location>
        <begin position="433"/>
        <end position="638"/>
    </location>
</feature>
<dbReference type="EMBL" id="JMSZ01000015">
    <property type="protein sequence ID" value="KDE40951.1"/>
    <property type="molecule type" value="Genomic_DNA"/>
</dbReference>
<dbReference type="PROSITE" id="PS51194">
    <property type="entry name" value="HELICASE_CTER"/>
    <property type="match status" value="1"/>
</dbReference>
<dbReference type="HAMAP" id="MF_01382">
    <property type="entry name" value="SecA"/>
    <property type="match status" value="1"/>
</dbReference>
<dbReference type="InterPro" id="IPR036266">
    <property type="entry name" value="SecA_Wing/Scaffold_sf"/>
</dbReference>
<dbReference type="PRINTS" id="PR00906">
    <property type="entry name" value="SECA"/>
</dbReference>
<dbReference type="InterPro" id="IPR011115">
    <property type="entry name" value="SecA_DEAD"/>
</dbReference>
<keyword evidence="10 15" id="KW-0067">ATP-binding</keyword>
<dbReference type="PROSITE" id="PS01312">
    <property type="entry name" value="SECA"/>
    <property type="match status" value="1"/>
</dbReference>
<evidence type="ECO:0000313" key="22">
    <source>
        <dbReference type="Proteomes" id="UP000027318"/>
    </source>
</evidence>
<evidence type="ECO:0000256" key="7">
    <source>
        <dbReference type="ARBA" id="ARBA00022723"/>
    </source>
</evidence>
<dbReference type="PATRIC" id="fig|267850.7.peg.594"/>
<dbReference type="OrthoDB" id="9805579at2"/>
<dbReference type="InterPro" id="IPR014018">
    <property type="entry name" value="SecA_motor_DEAD"/>
</dbReference>
<dbReference type="Gene3D" id="3.40.50.300">
    <property type="entry name" value="P-loop containing nucleotide triphosphate hydrolases"/>
    <property type="match status" value="2"/>
</dbReference>
<evidence type="ECO:0000256" key="10">
    <source>
        <dbReference type="ARBA" id="ARBA00022840"/>
    </source>
</evidence>
<feature type="binding site" evidence="15">
    <location>
        <position position="515"/>
    </location>
    <ligand>
        <name>ATP</name>
        <dbReference type="ChEBI" id="CHEBI:30616"/>
    </ligand>
</feature>
<dbReference type="CDD" id="cd17928">
    <property type="entry name" value="DEXDc_SecA"/>
    <property type="match status" value="1"/>
</dbReference>
<dbReference type="InterPro" id="IPR027417">
    <property type="entry name" value="P-loop_NTPase"/>
</dbReference>
<dbReference type="AlphaFoldDB" id="A0A063Y8B6"/>
<feature type="compositionally biased region" description="Polar residues" evidence="17">
    <location>
        <begin position="859"/>
        <end position="870"/>
    </location>
</feature>
<dbReference type="PANTHER" id="PTHR30612:SF0">
    <property type="entry name" value="CHLOROPLAST PROTEIN-TRANSPORTING ATPASE"/>
    <property type="match status" value="1"/>
</dbReference>
<dbReference type="FunFam" id="1.10.3060.10:FF:000003">
    <property type="entry name" value="Protein translocase subunit SecA"/>
    <property type="match status" value="1"/>
</dbReference>
<name>A0A063Y8B6_9GAMM</name>
<dbReference type="GO" id="GO:0005524">
    <property type="term" value="F:ATP binding"/>
    <property type="evidence" value="ECO:0007669"/>
    <property type="project" value="UniProtKB-UniRule"/>
</dbReference>
<comment type="caution">
    <text evidence="21">The sequence shown here is derived from an EMBL/GenBank/DDBJ whole genome shotgun (WGS) entry which is preliminary data.</text>
</comment>
<keyword evidence="11 15" id="KW-0653">Protein transport</keyword>
<feature type="region of interest" description="Disordered" evidence="17">
    <location>
        <begin position="849"/>
        <end position="902"/>
    </location>
</feature>
<proteinExistence type="inferred from homology"/>
<dbReference type="PANTHER" id="PTHR30612">
    <property type="entry name" value="SECA INNER MEMBRANE COMPONENT OF SEC PROTEIN SECRETION SYSTEM"/>
    <property type="match status" value="1"/>
</dbReference>
<evidence type="ECO:0000313" key="21">
    <source>
        <dbReference type="EMBL" id="KDE40951.1"/>
    </source>
</evidence>
<dbReference type="SUPFAM" id="SSF81886">
    <property type="entry name" value="Helical scaffold and wing domains of SecA"/>
    <property type="match status" value="1"/>
</dbReference>
<evidence type="ECO:0000256" key="15">
    <source>
        <dbReference type="HAMAP-Rule" id="MF_01382"/>
    </source>
</evidence>
<dbReference type="Proteomes" id="UP000027318">
    <property type="component" value="Unassembled WGS sequence"/>
</dbReference>
<evidence type="ECO:0000256" key="9">
    <source>
        <dbReference type="ARBA" id="ARBA00022833"/>
    </source>
</evidence>
<protein>
    <recommendedName>
        <fullName evidence="15 16">Protein translocase subunit SecA</fullName>
        <ecNumber evidence="15">7.4.2.8</ecNumber>
    </recommendedName>
</protein>
<keyword evidence="12 15" id="KW-1278">Translocase</keyword>
<dbReference type="NCBIfam" id="NF009538">
    <property type="entry name" value="PRK12904.1"/>
    <property type="match status" value="1"/>
</dbReference>
<dbReference type="GO" id="GO:0017038">
    <property type="term" value="P:protein import"/>
    <property type="evidence" value="ECO:0007669"/>
    <property type="project" value="InterPro"/>
</dbReference>
<dbReference type="Gene3D" id="3.90.1440.10">
    <property type="entry name" value="SecA, preprotein cross-linking domain"/>
    <property type="match status" value="1"/>
</dbReference>
<dbReference type="SUPFAM" id="SSF81767">
    <property type="entry name" value="Pre-protein crosslinking domain of SecA"/>
    <property type="match status" value="1"/>
</dbReference>
<keyword evidence="21" id="KW-0378">Hydrolase</keyword>
<comment type="subunit">
    <text evidence="15">Monomer and homodimer. Part of the essential Sec protein translocation apparatus which comprises SecA, SecYEG and auxiliary proteins SecDF-YajC and YidC.</text>
</comment>
<dbReference type="Pfam" id="PF07517">
    <property type="entry name" value="SecA_DEAD"/>
    <property type="match status" value="1"/>
</dbReference>
<evidence type="ECO:0000256" key="12">
    <source>
        <dbReference type="ARBA" id="ARBA00022967"/>
    </source>
</evidence>
<feature type="domain" description="SecA family profile" evidence="20">
    <location>
        <begin position="3"/>
        <end position="622"/>
    </location>
</feature>
<dbReference type="GO" id="GO:0046872">
    <property type="term" value="F:metal ion binding"/>
    <property type="evidence" value="ECO:0007669"/>
    <property type="project" value="UniProtKB-KW"/>
</dbReference>
<dbReference type="NCBIfam" id="TIGR00963">
    <property type="entry name" value="secA"/>
    <property type="match status" value="1"/>
</dbReference>
<keyword evidence="3 15" id="KW-0813">Transport</keyword>
<comment type="function">
    <text evidence="15">Part of the Sec protein translocase complex. Interacts with the SecYEG preprotein conducting channel. Has a central role in coupling the hydrolysis of ATP to the transfer of proteins into and across the cell membrane, serving both as a receptor for the preprotein-SecB complex and as an ATP-driven molecular motor driving the stepwise translocation of polypeptide chains across the membrane.</text>
</comment>
<dbReference type="InterPro" id="IPR020937">
    <property type="entry name" value="SecA_CS"/>
</dbReference>
<dbReference type="InterPro" id="IPR000185">
    <property type="entry name" value="SecA"/>
</dbReference>
<organism evidence="21 22">
    <name type="scientific">Nitrincola lacisaponensis</name>
    <dbReference type="NCBI Taxonomy" id="267850"/>
    <lineage>
        <taxon>Bacteria</taxon>
        <taxon>Pseudomonadati</taxon>
        <taxon>Pseudomonadota</taxon>
        <taxon>Gammaproteobacteria</taxon>
        <taxon>Oceanospirillales</taxon>
        <taxon>Oceanospirillaceae</taxon>
        <taxon>Nitrincola</taxon>
    </lineage>
</organism>
<dbReference type="GO" id="GO:0008564">
    <property type="term" value="F:protein-exporting ATPase activity"/>
    <property type="evidence" value="ECO:0007669"/>
    <property type="project" value="UniProtKB-EC"/>
</dbReference>
<feature type="domain" description="Helicase ATP-binding" evidence="18">
    <location>
        <begin position="89"/>
        <end position="247"/>
    </location>
</feature>
<dbReference type="GO" id="GO:0065002">
    <property type="term" value="P:intracellular protein transmembrane transport"/>
    <property type="evidence" value="ECO:0007669"/>
    <property type="project" value="UniProtKB-UniRule"/>
</dbReference>
<keyword evidence="5 15" id="KW-0963">Cytoplasm</keyword>
<dbReference type="SMART" id="SM00958">
    <property type="entry name" value="SecA_PP_bind"/>
    <property type="match status" value="1"/>
</dbReference>
<evidence type="ECO:0000256" key="5">
    <source>
        <dbReference type="ARBA" id="ARBA00022490"/>
    </source>
</evidence>